<keyword evidence="3" id="KW-1185">Reference proteome</keyword>
<organism evidence="2 3">
    <name type="scientific">Luteitalea pratensis</name>
    <dbReference type="NCBI Taxonomy" id="1855912"/>
    <lineage>
        <taxon>Bacteria</taxon>
        <taxon>Pseudomonadati</taxon>
        <taxon>Acidobacteriota</taxon>
        <taxon>Vicinamibacteria</taxon>
        <taxon>Vicinamibacterales</taxon>
        <taxon>Vicinamibacteraceae</taxon>
        <taxon>Luteitalea</taxon>
    </lineage>
</organism>
<reference evidence="3" key="2">
    <citation type="submission" date="2016-04" db="EMBL/GenBank/DDBJ databases">
        <title>First Complete Genome Sequence of a Subdivision 6 Acidobacterium.</title>
        <authorList>
            <person name="Huang S."/>
            <person name="Vieira S."/>
            <person name="Bunk B."/>
            <person name="Riedel T."/>
            <person name="Sproeer C."/>
            <person name="Overmann J."/>
        </authorList>
    </citation>
    <scope>NUCLEOTIDE SEQUENCE [LARGE SCALE GENOMIC DNA]</scope>
    <source>
        <strain evidence="3">DSM 100886 HEG_-6_39</strain>
    </source>
</reference>
<dbReference type="AlphaFoldDB" id="A0A143PTM5"/>
<sequence precursor="true">MTRRHMAGLTGVLAAGAFALATTTAPLSAQHKAPNTQPATAAADTAALPSGTTALGTVRLSRAVKANGEALPAGSYQLRLTGEEPPAPTGATKPYERWVEFVKGGKVVGREVVSVVPSSEIKNVAKGSAPAAGGVKVEMLKDNEYVRVWVNKGGTHYLVHLVPA</sequence>
<gene>
    <name evidence="2" type="ORF">LuPra_04768</name>
</gene>
<evidence type="ECO:0000256" key="1">
    <source>
        <dbReference type="SAM" id="SignalP"/>
    </source>
</evidence>
<proteinExistence type="predicted"/>
<reference evidence="2 3" key="1">
    <citation type="journal article" date="2016" name="Genome Announc.">
        <title>First Complete Genome Sequence of a Subdivision 6 Acidobacterium Strain.</title>
        <authorList>
            <person name="Huang S."/>
            <person name="Vieira S."/>
            <person name="Bunk B."/>
            <person name="Riedel T."/>
            <person name="Sproer C."/>
            <person name="Overmann J."/>
        </authorList>
    </citation>
    <scope>NUCLEOTIDE SEQUENCE [LARGE SCALE GENOMIC DNA]</scope>
    <source>
        <strain evidence="3">DSM 100886 HEG_-6_39</strain>
    </source>
</reference>
<dbReference type="RefSeq" id="WP_157899596.1">
    <property type="nucleotide sequence ID" value="NZ_CP015136.1"/>
</dbReference>
<dbReference type="EMBL" id="CP015136">
    <property type="protein sequence ID" value="AMY11518.1"/>
    <property type="molecule type" value="Genomic_DNA"/>
</dbReference>
<keyword evidence="1" id="KW-0732">Signal</keyword>
<feature type="signal peptide" evidence="1">
    <location>
        <begin position="1"/>
        <end position="29"/>
    </location>
</feature>
<dbReference type="STRING" id="1855912.LuPra_04768"/>
<feature type="chain" id="PRO_5007511995" evidence="1">
    <location>
        <begin position="30"/>
        <end position="164"/>
    </location>
</feature>
<dbReference type="Proteomes" id="UP000076079">
    <property type="component" value="Chromosome"/>
</dbReference>
<protein>
    <submittedName>
        <fullName evidence="2">Uncharacterized protein</fullName>
    </submittedName>
</protein>
<accession>A0A143PTM5</accession>
<dbReference type="KEGG" id="abac:LuPra_04768"/>
<evidence type="ECO:0000313" key="2">
    <source>
        <dbReference type="EMBL" id="AMY11518.1"/>
    </source>
</evidence>
<evidence type="ECO:0000313" key="3">
    <source>
        <dbReference type="Proteomes" id="UP000076079"/>
    </source>
</evidence>
<name>A0A143PTM5_LUTPR</name>